<organism evidence="2 3">
    <name type="scientific">Chroogloeocystis siderophila 5.2 s.c.1</name>
    <dbReference type="NCBI Taxonomy" id="247279"/>
    <lineage>
        <taxon>Bacteria</taxon>
        <taxon>Bacillati</taxon>
        <taxon>Cyanobacteriota</taxon>
        <taxon>Cyanophyceae</taxon>
        <taxon>Oscillatoriophycideae</taxon>
        <taxon>Chroococcales</taxon>
        <taxon>Chroococcaceae</taxon>
        <taxon>Chroogloeocystis</taxon>
    </lineage>
</organism>
<reference evidence="2 3" key="1">
    <citation type="submission" date="2016-11" db="EMBL/GenBank/DDBJ databases">
        <title>Draft Genome Sequences of Nine Cyanobacterial Strains from Diverse Habitats.</title>
        <authorList>
            <person name="Zhu T."/>
            <person name="Hou S."/>
            <person name="Lu X."/>
            <person name="Hess W.R."/>
        </authorList>
    </citation>
    <scope>NUCLEOTIDE SEQUENCE [LARGE SCALE GENOMIC DNA]</scope>
    <source>
        <strain evidence="2 3">5.2 s.c.1</strain>
    </source>
</reference>
<evidence type="ECO:0000259" key="1">
    <source>
        <dbReference type="Pfam" id="PF03364"/>
    </source>
</evidence>
<dbReference type="PANTHER" id="PTHR34060">
    <property type="entry name" value="POLYKETIDE CYCLASE / DEHYDRASE AND LIPID TRANSPORT PROTEIN"/>
    <property type="match status" value="1"/>
</dbReference>
<dbReference type="CDD" id="cd08866">
    <property type="entry name" value="SRPBCC_11"/>
    <property type="match status" value="1"/>
</dbReference>
<dbReference type="OrthoDB" id="539556at2"/>
<dbReference type="STRING" id="247279.NIES1031_22600"/>
<gene>
    <name evidence="2" type="ORF">NIES1031_22600</name>
</gene>
<keyword evidence="3" id="KW-1185">Reference proteome</keyword>
<evidence type="ECO:0000313" key="3">
    <source>
        <dbReference type="Proteomes" id="UP000185984"/>
    </source>
</evidence>
<protein>
    <submittedName>
        <fullName evidence="2">Cyclase</fullName>
    </submittedName>
</protein>
<dbReference type="SUPFAM" id="SSF55961">
    <property type="entry name" value="Bet v1-like"/>
    <property type="match status" value="1"/>
</dbReference>
<dbReference type="Proteomes" id="UP000185984">
    <property type="component" value="Unassembled WGS sequence"/>
</dbReference>
<dbReference type="AlphaFoldDB" id="A0A1U7HBE7"/>
<proteinExistence type="predicted"/>
<name>A0A1U7HBE7_9CHRO</name>
<feature type="domain" description="Coenzyme Q-binding protein COQ10 START" evidence="1">
    <location>
        <begin position="54"/>
        <end position="182"/>
    </location>
</feature>
<dbReference type="RefSeq" id="WP_073551683.1">
    <property type="nucleotide sequence ID" value="NZ_MRCC01000033.1"/>
</dbReference>
<dbReference type="InterPro" id="IPR005031">
    <property type="entry name" value="COQ10_START"/>
</dbReference>
<dbReference type="Pfam" id="PF03364">
    <property type="entry name" value="Polyketide_cyc"/>
    <property type="match status" value="1"/>
</dbReference>
<dbReference type="InterPro" id="IPR023393">
    <property type="entry name" value="START-like_dom_sf"/>
</dbReference>
<dbReference type="PANTHER" id="PTHR34060:SF1">
    <property type="entry name" value="POLYKETIDE CYCLASE _ DEHYDRASE AND LIPID TRANSPORT PROTEIN"/>
    <property type="match status" value="1"/>
</dbReference>
<accession>A0A1U7HBE7</accession>
<evidence type="ECO:0000313" key="2">
    <source>
        <dbReference type="EMBL" id="OKH20858.1"/>
    </source>
</evidence>
<dbReference type="EMBL" id="MRCC01000033">
    <property type="protein sequence ID" value="OKH20858.1"/>
    <property type="molecule type" value="Genomic_DNA"/>
</dbReference>
<dbReference type="Gene3D" id="3.30.530.20">
    <property type="match status" value="1"/>
</dbReference>
<comment type="caution">
    <text evidence="2">The sequence shown here is derived from an EMBL/GenBank/DDBJ whole genome shotgun (WGS) entry which is preliminary data.</text>
</comment>
<sequence>MTKLKLSTTVTQDYNSNLEVDFSNTAATALLQTVEVQTERLAERYRRISARIHIPHAIEQVWQVLTDYETLADFIPNLASSRRLEHPKGGIRLEQVGAQRLLNFNFSARVILDLEEKFPQKIDFQMIEGDFKDFSGSWCLEPCFLAERAGTNLEYIVCVLPKRTMPVSIIERRLSKDMQTNLVAIRQRVTEVFS</sequence>